<evidence type="ECO:0000313" key="2">
    <source>
        <dbReference type="Proteomes" id="UP001060085"/>
    </source>
</evidence>
<organism evidence="1 2">
    <name type="scientific">Catharanthus roseus</name>
    <name type="common">Madagascar periwinkle</name>
    <name type="synonym">Vinca rosea</name>
    <dbReference type="NCBI Taxonomy" id="4058"/>
    <lineage>
        <taxon>Eukaryota</taxon>
        <taxon>Viridiplantae</taxon>
        <taxon>Streptophyta</taxon>
        <taxon>Embryophyta</taxon>
        <taxon>Tracheophyta</taxon>
        <taxon>Spermatophyta</taxon>
        <taxon>Magnoliopsida</taxon>
        <taxon>eudicotyledons</taxon>
        <taxon>Gunneridae</taxon>
        <taxon>Pentapetalae</taxon>
        <taxon>asterids</taxon>
        <taxon>lamiids</taxon>
        <taxon>Gentianales</taxon>
        <taxon>Apocynaceae</taxon>
        <taxon>Rauvolfioideae</taxon>
        <taxon>Vinceae</taxon>
        <taxon>Catharanthinae</taxon>
        <taxon>Catharanthus</taxon>
    </lineage>
</organism>
<sequence length="287" mass="32368">MELFSKLVFLFTSACIMPLINIVASANFSEIFVPIWAPDHILSQAGKVFLSLDNTTGCGFASKQKYLYGKVSAQMRLVPGDSAGTVAAFYLTSDGSNHDELDFEFLGNETGQPYLVQTNVFANGTGNREQRHSLWFDPTTDFHNYSFFWNHNYIIFQVDEVPIRVFENKEAKGIPYLKSQAMGIHGSLWNGEDWATKGGTVKTNWSHAPFVVTFGSFEVDACALSSEVDDPLVKCGKKGQFWWDKSASKKLDKKKKNQIKSVQNKYMVYDYCKDTARFTQMPKECQG</sequence>
<proteinExistence type="predicted"/>
<gene>
    <name evidence="1" type="ORF">M9H77_13702</name>
</gene>
<dbReference type="EMBL" id="CM044703">
    <property type="protein sequence ID" value="KAI5673338.1"/>
    <property type="molecule type" value="Genomic_DNA"/>
</dbReference>
<keyword evidence="2" id="KW-1185">Reference proteome</keyword>
<evidence type="ECO:0000313" key="1">
    <source>
        <dbReference type="EMBL" id="KAI5673338.1"/>
    </source>
</evidence>
<accession>A0ACC0BL33</accession>
<reference evidence="2" key="1">
    <citation type="journal article" date="2023" name="Nat. Plants">
        <title>Single-cell RNA sequencing provides a high-resolution roadmap for understanding the multicellular compartmentation of specialized metabolism.</title>
        <authorList>
            <person name="Sun S."/>
            <person name="Shen X."/>
            <person name="Li Y."/>
            <person name="Li Y."/>
            <person name="Wang S."/>
            <person name="Li R."/>
            <person name="Zhang H."/>
            <person name="Shen G."/>
            <person name="Guo B."/>
            <person name="Wei J."/>
            <person name="Xu J."/>
            <person name="St-Pierre B."/>
            <person name="Chen S."/>
            <person name="Sun C."/>
        </authorList>
    </citation>
    <scope>NUCLEOTIDE SEQUENCE [LARGE SCALE GENOMIC DNA]</scope>
</reference>
<comment type="caution">
    <text evidence="1">The sequence shown here is derived from an EMBL/GenBank/DDBJ whole genome shotgun (WGS) entry which is preliminary data.</text>
</comment>
<dbReference type="Proteomes" id="UP001060085">
    <property type="component" value="Linkage Group LG03"/>
</dbReference>
<name>A0ACC0BL33_CATRO</name>
<protein>
    <submittedName>
        <fullName evidence="1">Uncharacterized protein</fullName>
    </submittedName>
</protein>